<reference evidence="2 3" key="1">
    <citation type="submission" date="2015-08" db="EMBL/GenBank/DDBJ databases">
        <title>Emmonsia species relationships and genome sequence.</title>
        <authorList>
            <person name="Cuomo C.A."/>
            <person name="Schwartz I.S."/>
            <person name="Kenyon C."/>
            <person name="De Hoog G.S."/>
            <person name="Govender N.P."/>
            <person name="Botha A."/>
            <person name="Moreno L."/>
            <person name="De Vries M."/>
            <person name="Munoz J.F."/>
            <person name="Stielow J.B."/>
        </authorList>
    </citation>
    <scope>NUCLEOTIDE SEQUENCE [LARGE SCALE GENOMIC DNA]</scope>
    <source>
        <strain evidence="2 3">EI222</strain>
    </source>
</reference>
<dbReference type="Pfam" id="PF04516">
    <property type="entry name" value="CP2"/>
    <property type="match status" value="1"/>
</dbReference>
<dbReference type="PANTHER" id="PTHR37535:SF2">
    <property type="entry name" value="FINGER DOMAIN PROTEIN, PUTATIVE (AFU_ORTHOLOGUE AFUA_6G09300)-RELATED"/>
    <property type="match status" value="1"/>
</dbReference>
<dbReference type="Proteomes" id="UP000242791">
    <property type="component" value="Unassembled WGS sequence"/>
</dbReference>
<dbReference type="AlphaFoldDB" id="A0A1J9QUU6"/>
<dbReference type="VEuPathDB" id="FungiDB:ACJ73_08602"/>
<gene>
    <name evidence="2" type="ORF">ACJ73_08602</name>
</gene>
<protein>
    <recommendedName>
        <fullName evidence="1">Grh/CP2 DB domain-containing protein</fullName>
    </recommendedName>
</protein>
<sequence length="504" mass="56508">MSRIFLLMELNAKNHIDLLPHGISLSTPGDNQTNPGSRNFRFNVTLKAATAMAKYPDENPITYHNKGKTYTMSVLDTAPMASGALPLKYRTFIRVCLQGSKPASLWQLWKEGRGSNETHRSDEKLLAVEHMDPNQGGDGDIRPSQVQLETSNFDGFSVIWSPNPVTGNSFGDAITHQVFKSSYINCPGDLYSLGVLNGPNEQRLPLRDALADKFVFCQAAREGDAAHLVHELKLSSVSVRYRMRKGDEITGFEQVSKPYCLRDGAAKVYNESRGFLTVFYLLSILLMRLHQHSSDLLQNLILQHSSIDTFLKHYLDRNITADVLSIYRGLEPQKALMRLASSVSRSIDPQRPWKPTTAQSRRLRSEKQRARIKLKHDILKRYREEQPLIDIERQLTGKGVDGEVKGVLERSAYMTLEHLNLIDAILTLAPTSAEAELQRQITAIRAVTDYCSVERLRCSVRLGSKSGFTHRTDDYISCQHCQPTTSHRAAACLTAGVSHSIGTD</sequence>
<dbReference type="InterPro" id="IPR021842">
    <property type="entry name" value="DUF3435"/>
</dbReference>
<organism evidence="2 3">
    <name type="scientific">Blastomyces percursus</name>
    <dbReference type="NCBI Taxonomy" id="1658174"/>
    <lineage>
        <taxon>Eukaryota</taxon>
        <taxon>Fungi</taxon>
        <taxon>Dikarya</taxon>
        <taxon>Ascomycota</taxon>
        <taxon>Pezizomycotina</taxon>
        <taxon>Eurotiomycetes</taxon>
        <taxon>Eurotiomycetidae</taxon>
        <taxon>Onygenales</taxon>
        <taxon>Ajellomycetaceae</taxon>
        <taxon>Blastomyces</taxon>
    </lineage>
</organism>
<evidence type="ECO:0000313" key="2">
    <source>
        <dbReference type="EMBL" id="OJD19983.1"/>
    </source>
</evidence>
<keyword evidence="3" id="KW-1185">Reference proteome</keyword>
<dbReference type="InterPro" id="IPR007604">
    <property type="entry name" value="CP2"/>
</dbReference>
<dbReference type="Pfam" id="PF11917">
    <property type="entry name" value="DUF3435"/>
    <property type="match status" value="2"/>
</dbReference>
<comment type="caution">
    <text evidence="2">The sequence shown here is derived from an EMBL/GenBank/DDBJ whole genome shotgun (WGS) entry which is preliminary data.</text>
</comment>
<name>A0A1J9QUU6_9EURO</name>
<dbReference type="PROSITE" id="PS51968">
    <property type="entry name" value="GRH_CP2_DB"/>
    <property type="match status" value="1"/>
</dbReference>
<feature type="domain" description="Grh/CP2 DB" evidence="1">
    <location>
        <begin position="38"/>
        <end position="373"/>
    </location>
</feature>
<evidence type="ECO:0000313" key="3">
    <source>
        <dbReference type="Proteomes" id="UP000242791"/>
    </source>
</evidence>
<evidence type="ECO:0000259" key="1">
    <source>
        <dbReference type="PROSITE" id="PS51968"/>
    </source>
</evidence>
<accession>A0A1J9QUU6</accession>
<dbReference type="OrthoDB" id="7680836at2759"/>
<dbReference type="EMBL" id="LGTZ01002089">
    <property type="protein sequence ID" value="OJD19983.1"/>
    <property type="molecule type" value="Genomic_DNA"/>
</dbReference>
<dbReference type="PANTHER" id="PTHR37535">
    <property type="entry name" value="FLUG DOMAIN PROTEIN"/>
    <property type="match status" value="1"/>
</dbReference>
<proteinExistence type="predicted"/>